<evidence type="ECO:0000313" key="1">
    <source>
        <dbReference type="EMBL" id="PJZ69892.1"/>
    </source>
</evidence>
<dbReference type="EMBL" id="NPDY01000006">
    <property type="protein sequence ID" value="PJZ69892.1"/>
    <property type="molecule type" value="Genomic_DNA"/>
</dbReference>
<dbReference type="Proteomes" id="UP000231962">
    <property type="component" value="Unassembled WGS sequence"/>
</dbReference>
<dbReference type="NCBIfam" id="NF047501">
    <property type="entry name" value="lipo_LIC_13215"/>
    <property type="match status" value="1"/>
</dbReference>
<proteinExistence type="predicted"/>
<dbReference type="OrthoDB" id="325407at2"/>
<accession>A0A2M9ZKV1</accession>
<evidence type="ECO:0008006" key="5">
    <source>
        <dbReference type="Google" id="ProtNLM"/>
    </source>
</evidence>
<sequence>MKSERYHRILLLLLSVQVSSNCYENTPTVNKTLEIPELGFVMNYDGWTYSTGLQIQFAEEKVSKKTKRPQKVKVEPKILFYLFDEEQEKSGAPGFRTNISLISEQLPEKYSKATLDDYVASMGALYSNLYKKFSISAEPQKLEIAGQKGALVESNFLTELPEGLTEIHNYQLIFLKEGQAYVFTGSTTEIESDEKGSKILASFKGITGMRSPTDSK</sequence>
<reference evidence="3 4" key="1">
    <citation type="submission" date="2017-07" db="EMBL/GenBank/DDBJ databases">
        <title>Leptospira spp. isolated from tropical soils.</title>
        <authorList>
            <person name="Thibeaux R."/>
            <person name="Iraola G."/>
            <person name="Ferres I."/>
            <person name="Bierque E."/>
            <person name="Girault D."/>
            <person name="Soupe-Gilbert M.-E."/>
            <person name="Picardeau M."/>
            <person name="Goarant C."/>
        </authorList>
    </citation>
    <scope>NUCLEOTIDE SEQUENCE [LARGE SCALE GENOMIC DNA]</scope>
    <source>
        <strain evidence="2 4">FH1-B-B1</strain>
        <strain evidence="1 3">FH1-B-C1</strain>
    </source>
</reference>
<keyword evidence="3" id="KW-1185">Reference proteome</keyword>
<dbReference type="EMBL" id="NPDZ01000008">
    <property type="protein sequence ID" value="PJZ72700.1"/>
    <property type="molecule type" value="Genomic_DNA"/>
</dbReference>
<dbReference type="Gene3D" id="3.40.1000.10">
    <property type="entry name" value="Mog1/PsbP, alpha/beta/alpha sandwich"/>
    <property type="match status" value="1"/>
</dbReference>
<evidence type="ECO:0000313" key="3">
    <source>
        <dbReference type="Proteomes" id="UP000231962"/>
    </source>
</evidence>
<dbReference type="AlphaFoldDB" id="A0A2M9ZKV1"/>
<name>A0A2M9ZKV1_9LEPT</name>
<gene>
    <name evidence="1" type="ORF">CH360_08250</name>
    <name evidence="2" type="ORF">CH373_13435</name>
</gene>
<dbReference type="Proteomes" id="UP000231990">
    <property type="component" value="Unassembled WGS sequence"/>
</dbReference>
<protein>
    <recommendedName>
        <fullName evidence="5">Lipoprotein</fullName>
    </recommendedName>
</protein>
<organism evidence="2 4">
    <name type="scientific">Leptospira perolatii</name>
    <dbReference type="NCBI Taxonomy" id="2023191"/>
    <lineage>
        <taxon>Bacteria</taxon>
        <taxon>Pseudomonadati</taxon>
        <taxon>Spirochaetota</taxon>
        <taxon>Spirochaetia</taxon>
        <taxon>Leptospirales</taxon>
        <taxon>Leptospiraceae</taxon>
        <taxon>Leptospira</taxon>
    </lineage>
</organism>
<comment type="caution">
    <text evidence="2">The sequence shown here is derived from an EMBL/GenBank/DDBJ whole genome shotgun (WGS) entry which is preliminary data.</text>
</comment>
<evidence type="ECO:0000313" key="4">
    <source>
        <dbReference type="Proteomes" id="UP000231990"/>
    </source>
</evidence>
<dbReference type="RefSeq" id="WP_100713560.1">
    <property type="nucleotide sequence ID" value="NZ_NPDY01000006.1"/>
</dbReference>
<evidence type="ECO:0000313" key="2">
    <source>
        <dbReference type="EMBL" id="PJZ72700.1"/>
    </source>
</evidence>